<keyword evidence="1" id="KW-1185">Reference proteome</keyword>
<evidence type="ECO:0000313" key="1">
    <source>
        <dbReference type="Proteomes" id="UP000887564"/>
    </source>
</evidence>
<organism evidence="1 2">
    <name type="scientific">Parascaris equorum</name>
    <name type="common">Equine roundworm</name>
    <dbReference type="NCBI Taxonomy" id="6256"/>
    <lineage>
        <taxon>Eukaryota</taxon>
        <taxon>Metazoa</taxon>
        <taxon>Ecdysozoa</taxon>
        <taxon>Nematoda</taxon>
        <taxon>Chromadorea</taxon>
        <taxon>Rhabditida</taxon>
        <taxon>Spirurina</taxon>
        <taxon>Ascaridomorpha</taxon>
        <taxon>Ascaridoidea</taxon>
        <taxon>Ascarididae</taxon>
        <taxon>Parascaris</taxon>
    </lineage>
</organism>
<dbReference type="Proteomes" id="UP000887564">
    <property type="component" value="Unplaced"/>
</dbReference>
<sequence length="64" mass="7391">MEIRRGTWFLAESLQPINAEMADPIEAHHLHIFRSQMIPDTPVFSEKESSKKPRIFLLSSALQL</sequence>
<accession>A0A914S6X3</accession>
<evidence type="ECO:0000313" key="2">
    <source>
        <dbReference type="WBParaSite" id="PEQ_0001413801-mRNA-1"/>
    </source>
</evidence>
<dbReference type="WBParaSite" id="PEQ_0001413801-mRNA-1">
    <property type="protein sequence ID" value="PEQ_0001413801-mRNA-1"/>
    <property type="gene ID" value="PEQ_0001413801"/>
</dbReference>
<protein>
    <submittedName>
        <fullName evidence="2">Uncharacterized protein</fullName>
    </submittedName>
</protein>
<reference evidence="2" key="1">
    <citation type="submission" date="2022-11" db="UniProtKB">
        <authorList>
            <consortium name="WormBaseParasite"/>
        </authorList>
    </citation>
    <scope>IDENTIFICATION</scope>
</reference>
<proteinExistence type="predicted"/>
<name>A0A914S6X3_PAREQ</name>
<dbReference type="AlphaFoldDB" id="A0A914S6X3"/>